<evidence type="ECO:0000259" key="11">
    <source>
        <dbReference type="Pfam" id="PF21193"/>
    </source>
</evidence>
<dbReference type="Pfam" id="PF21193">
    <property type="entry name" value="NMD_SH3"/>
    <property type="match status" value="1"/>
</dbReference>
<comment type="subcellular location">
    <subcellularLocation>
        <location evidence="7">Cytoplasm</location>
    </subcellularLocation>
    <subcellularLocation>
        <location evidence="7">Nucleus</location>
    </subcellularLocation>
</comment>
<proteinExistence type="inferred from homology"/>
<name>A0A060T5S4_BLAAD</name>
<feature type="region of interest" description="Disordered" evidence="8">
    <location>
        <begin position="424"/>
        <end position="526"/>
    </location>
</feature>
<evidence type="ECO:0000256" key="2">
    <source>
        <dbReference type="ARBA" id="ARBA00017035"/>
    </source>
</evidence>
<evidence type="ECO:0000259" key="10">
    <source>
        <dbReference type="Pfam" id="PF21192"/>
    </source>
</evidence>
<dbReference type="InterPro" id="IPR039768">
    <property type="entry name" value="Nmd3"/>
</dbReference>
<reference evidence="12" key="2">
    <citation type="submission" date="2014-06" db="EMBL/GenBank/DDBJ databases">
        <title>The complete genome of Blastobotrys (Arxula) adeninivorans LS3 - a yeast of biotechnological interest.</title>
        <authorList>
            <person name="Kunze G."/>
            <person name="Gaillardin C."/>
            <person name="Czernicka M."/>
            <person name="Durrens P."/>
            <person name="Martin T."/>
            <person name="Boer E."/>
            <person name="Gabaldon T."/>
            <person name="Cruz J."/>
            <person name="Talla E."/>
            <person name="Marck C."/>
            <person name="Goffeau A."/>
            <person name="Barbe V."/>
            <person name="Baret P."/>
            <person name="Baronian K."/>
            <person name="Beier S."/>
            <person name="Bleykasten C."/>
            <person name="Bode R."/>
            <person name="Casaregola S."/>
            <person name="Despons L."/>
            <person name="Fairhead C."/>
            <person name="Giersberg M."/>
            <person name="Gierski P."/>
            <person name="Hahnel U."/>
            <person name="Hartmann A."/>
            <person name="Jankowska D."/>
            <person name="Jubin C."/>
            <person name="Jung P."/>
            <person name="Lafontaine I."/>
            <person name="Leh-Louis V."/>
            <person name="Lemaire M."/>
            <person name="Marcet-Houben M."/>
            <person name="Mascher M."/>
            <person name="Morel G."/>
            <person name="Richard G.-F."/>
            <person name="Riechen J."/>
            <person name="Sacerdot C."/>
            <person name="Sarkar A."/>
            <person name="Savel G."/>
            <person name="Schacherer J."/>
            <person name="Sherman D."/>
            <person name="Straub M.-L."/>
            <person name="Stein N."/>
            <person name="Thierry A."/>
            <person name="Trautwein-Schult A."/>
            <person name="Westhof E."/>
            <person name="Worch S."/>
            <person name="Dujon B."/>
            <person name="Souciet J.-L."/>
            <person name="Wincker P."/>
            <person name="Scholz U."/>
            <person name="Neuveglise N."/>
        </authorList>
    </citation>
    <scope>NUCLEOTIDE SEQUENCE</scope>
    <source>
        <strain evidence="12">LS3</strain>
    </source>
</reference>
<dbReference type="GO" id="GO:0005634">
    <property type="term" value="C:nucleus"/>
    <property type="evidence" value="ECO:0007669"/>
    <property type="project" value="UniProtKB-SubCell"/>
</dbReference>
<dbReference type="GO" id="GO:0005737">
    <property type="term" value="C:cytoplasm"/>
    <property type="evidence" value="ECO:0007669"/>
    <property type="project" value="UniProtKB-SubCell"/>
</dbReference>
<dbReference type="GO" id="GO:0043023">
    <property type="term" value="F:ribosomal large subunit binding"/>
    <property type="evidence" value="ECO:0007669"/>
    <property type="project" value="InterPro"/>
</dbReference>
<sequence>MDLEKLDDRIRRFTPVHTSAVIACSNCGKPMSAGSGTTMCNDCIALTVDITEDVQKEGTITFCKNCNRLLIPPSNWIFAPRESRELLGAILKRLRGLSKLRLMDAKFLWTEPHSRRTKVKVTVQGEAEQFQNTLVQQSFVAEFYEASAQCPDCAKSFTANTWRATIQIRQKVEHKKTFFYLEQLILKNHAHKNTVSIQESREGLDFFYSQRNHALKMTSFLQSVVPVRMKKSEELISQDTHTGAKSYKFTYSIEIVPICKEDLLVLPKPLSRSLGIPSRLCLCYKIGNTVHLIDPVNLQSAELNPTVYWRHEFRPVLSSNSLTEFIVLDIEPAGPANNRFALADATIARSSDLGSNDTTYYVRTHLGGILHPGDTAMGYFLENSNINHALWEELDQSKVPEVVLVKKSYSDKPRKRNRNWKLKRMAKEHNDMQIEDSKPRGKQADAAERARREYEEFMRELEEDPELRQDVDLYLADNVPPEQDNNNDEGEDSDDDSVEIKLDELKIDDGESEELDEDDYEEPDEE</sequence>
<accession>A0A060T5S4</accession>
<keyword evidence="4 7" id="KW-0963">Cytoplasm</keyword>
<evidence type="ECO:0000256" key="7">
    <source>
        <dbReference type="RuleBase" id="RU364108"/>
    </source>
</evidence>
<evidence type="ECO:0000256" key="8">
    <source>
        <dbReference type="SAM" id="MobiDB-lite"/>
    </source>
</evidence>
<keyword evidence="3 7" id="KW-0813">Transport</keyword>
<dbReference type="Pfam" id="PF04981">
    <property type="entry name" value="NMD3"/>
    <property type="match status" value="1"/>
</dbReference>
<dbReference type="InterPro" id="IPR048898">
    <property type="entry name" value="OB_NMD3"/>
</dbReference>
<feature type="compositionally biased region" description="Acidic residues" evidence="8">
    <location>
        <begin position="510"/>
        <end position="526"/>
    </location>
</feature>
<dbReference type="PROSITE" id="PS51257">
    <property type="entry name" value="PROKAR_LIPOPROTEIN"/>
    <property type="match status" value="1"/>
</dbReference>
<keyword evidence="5 7" id="KW-0653">Protein transport</keyword>
<evidence type="ECO:0000256" key="5">
    <source>
        <dbReference type="ARBA" id="ARBA00022927"/>
    </source>
</evidence>
<comment type="similarity">
    <text evidence="1 7">Belongs to the NMD3 family.</text>
</comment>
<dbReference type="AlphaFoldDB" id="A0A060T5S4"/>
<feature type="compositionally biased region" description="Acidic residues" evidence="8">
    <location>
        <begin position="485"/>
        <end position="497"/>
    </location>
</feature>
<feature type="compositionally biased region" description="Basic and acidic residues" evidence="8">
    <location>
        <begin position="498"/>
        <end position="509"/>
    </location>
</feature>
<dbReference type="InterPro" id="IPR048899">
    <property type="entry name" value="NMD_SH3"/>
</dbReference>
<feature type="domain" description="Nmd3 N-terminal" evidence="9">
    <location>
        <begin position="24"/>
        <end position="255"/>
    </location>
</feature>
<comment type="function">
    <text evidence="7">Acts as an adapter for the XPO1/CRM1-mediated export of the 60S ribosomal subunit.</text>
</comment>
<organism evidence="12">
    <name type="scientific">Blastobotrys adeninivorans</name>
    <name type="common">Yeast</name>
    <name type="synonym">Arxula adeninivorans</name>
    <dbReference type="NCBI Taxonomy" id="409370"/>
    <lineage>
        <taxon>Eukaryota</taxon>
        <taxon>Fungi</taxon>
        <taxon>Dikarya</taxon>
        <taxon>Ascomycota</taxon>
        <taxon>Saccharomycotina</taxon>
        <taxon>Dipodascomycetes</taxon>
        <taxon>Dipodascales</taxon>
        <taxon>Trichomonascaceae</taxon>
        <taxon>Blastobotrys</taxon>
    </lineage>
</organism>
<gene>
    <name evidence="12" type="ORF">GNLVRS02_ARAD1B09746g</name>
</gene>
<evidence type="ECO:0000256" key="1">
    <source>
        <dbReference type="ARBA" id="ARBA00009794"/>
    </source>
</evidence>
<evidence type="ECO:0000256" key="4">
    <source>
        <dbReference type="ARBA" id="ARBA00022490"/>
    </source>
</evidence>
<dbReference type="EMBL" id="HG937692">
    <property type="protein sequence ID" value="CDP36298.1"/>
    <property type="molecule type" value="Genomic_DNA"/>
</dbReference>
<evidence type="ECO:0000256" key="3">
    <source>
        <dbReference type="ARBA" id="ARBA00022448"/>
    </source>
</evidence>
<reference evidence="12" key="1">
    <citation type="submission" date="2014-02" db="EMBL/GenBank/DDBJ databases">
        <authorList>
            <person name="Genoscope - CEA"/>
        </authorList>
    </citation>
    <scope>NUCLEOTIDE SEQUENCE</scope>
    <source>
        <strain evidence="12">LS3</strain>
    </source>
</reference>
<dbReference type="PhylomeDB" id="A0A060T5S4"/>
<evidence type="ECO:0000256" key="6">
    <source>
        <dbReference type="ARBA" id="ARBA00023242"/>
    </source>
</evidence>
<dbReference type="GO" id="GO:0000055">
    <property type="term" value="P:ribosomal large subunit export from nucleus"/>
    <property type="evidence" value="ECO:0007669"/>
    <property type="project" value="TreeGrafter"/>
</dbReference>
<evidence type="ECO:0000313" key="12">
    <source>
        <dbReference type="EMBL" id="CDP36298.1"/>
    </source>
</evidence>
<feature type="domain" description="60S ribosomal export protein NMD3 OB-fold" evidence="10">
    <location>
        <begin position="322"/>
        <end position="407"/>
    </location>
</feature>
<dbReference type="GO" id="GO:0015031">
    <property type="term" value="P:protein transport"/>
    <property type="evidence" value="ECO:0007669"/>
    <property type="project" value="UniProtKB-KW"/>
</dbReference>
<protein>
    <recommendedName>
        <fullName evidence="2 7">60S ribosomal export protein NMD3</fullName>
    </recommendedName>
</protein>
<evidence type="ECO:0000259" key="9">
    <source>
        <dbReference type="Pfam" id="PF04981"/>
    </source>
</evidence>
<dbReference type="PANTHER" id="PTHR12746">
    <property type="entry name" value="NONSENSE-MEDIATED MRNA DECAY PROTEIN 3"/>
    <property type="match status" value="1"/>
</dbReference>
<feature type="domain" description="60S ribosomal export protein NMD3 SH3" evidence="11">
    <location>
        <begin position="258"/>
        <end position="305"/>
    </location>
</feature>
<keyword evidence="6 7" id="KW-0539">Nucleus</keyword>
<dbReference type="InterPro" id="IPR007064">
    <property type="entry name" value="Nmd3_N"/>
</dbReference>
<dbReference type="Pfam" id="PF21192">
    <property type="entry name" value="OB_NMD3"/>
    <property type="match status" value="1"/>
</dbReference>
<feature type="compositionally biased region" description="Basic and acidic residues" evidence="8">
    <location>
        <begin position="425"/>
        <end position="471"/>
    </location>
</feature>
<dbReference type="PANTHER" id="PTHR12746:SF2">
    <property type="entry name" value="60S RIBOSOMAL EXPORT PROTEIN NMD3"/>
    <property type="match status" value="1"/>
</dbReference>